<feature type="transmembrane region" description="Helical" evidence="1">
    <location>
        <begin position="497"/>
        <end position="517"/>
    </location>
</feature>
<dbReference type="RefSeq" id="WP_102926265.1">
    <property type="nucleotide sequence ID" value="NZ_LJSN01000003.1"/>
</dbReference>
<dbReference type="Proteomes" id="UP000236047">
    <property type="component" value="Unassembled WGS sequence"/>
</dbReference>
<evidence type="ECO:0000313" key="3">
    <source>
        <dbReference type="Proteomes" id="UP000236047"/>
    </source>
</evidence>
<feature type="transmembrane region" description="Helical" evidence="1">
    <location>
        <begin position="465"/>
        <end position="491"/>
    </location>
</feature>
<comment type="caution">
    <text evidence="2">The sequence shown here is derived from an EMBL/GenBank/DDBJ whole genome shotgun (WGS) entry which is preliminary data.</text>
</comment>
<feature type="transmembrane region" description="Helical" evidence="1">
    <location>
        <begin position="180"/>
        <end position="199"/>
    </location>
</feature>
<feature type="transmembrane region" description="Helical" evidence="1">
    <location>
        <begin position="237"/>
        <end position="259"/>
    </location>
</feature>
<feature type="transmembrane region" description="Helical" evidence="1">
    <location>
        <begin position="107"/>
        <end position="135"/>
    </location>
</feature>
<keyword evidence="3" id="KW-1185">Reference proteome</keyword>
<evidence type="ECO:0000256" key="1">
    <source>
        <dbReference type="SAM" id="Phobius"/>
    </source>
</evidence>
<keyword evidence="1" id="KW-1133">Transmembrane helix</keyword>
<keyword evidence="1" id="KW-0812">Transmembrane</keyword>
<keyword evidence="1" id="KW-0472">Membrane</keyword>
<accession>A0A2N8PEF0</accession>
<feature type="transmembrane region" description="Helical" evidence="1">
    <location>
        <begin position="64"/>
        <end position="86"/>
    </location>
</feature>
<feature type="transmembrane region" description="Helical" evidence="1">
    <location>
        <begin position="422"/>
        <end position="444"/>
    </location>
</feature>
<reference evidence="3" key="1">
    <citation type="submission" date="2015-09" db="EMBL/GenBank/DDBJ databases">
        <authorList>
            <person name="Graham D.E."/>
            <person name="Mahan K.M."/>
            <person name="Klingeman D.M."/>
            <person name="Fida T."/>
            <person name="Giannone R.J."/>
            <person name="Hettich R.L."/>
            <person name="Parry R.J."/>
            <person name="Spain J.C."/>
        </authorList>
    </citation>
    <scope>NUCLEOTIDE SEQUENCE [LARGE SCALE GENOMIC DNA]</scope>
    <source>
        <strain evidence="3">JCM 4701</strain>
    </source>
</reference>
<name>A0A2N8PEF0_STRNR</name>
<proteinExistence type="predicted"/>
<feature type="transmembrane region" description="Helical" evidence="1">
    <location>
        <begin position="35"/>
        <end position="58"/>
    </location>
</feature>
<evidence type="ECO:0000313" key="2">
    <source>
        <dbReference type="EMBL" id="PNE39393.1"/>
    </source>
</evidence>
<dbReference type="EMBL" id="LJSN01000003">
    <property type="protein sequence ID" value="PNE39393.1"/>
    <property type="molecule type" value="Genomic_DNA"/>
</dbReference>
<protein>
    <submittedName>
        <fullName evidence="2">Transporter</fullName>
    </submittedName>
</protein>
<dbReference type="AlphaFoldDB" id="A0A2N8PEF0"/>
<feature type="transmembrane region" description="Helical" evidence="1">
    <location>
        <begin position="391"/>
        <end position="416"/>
    </location>
</feature>
<gene>
    <name evidence="2" type="ORF">AOB60_36660</name>
</gene>
<sequence>MSTKATAPAALVPVFVRLKLTLLRNGLRQSTGRTAAYVLSAVVGLLFTAAIALGLVALRGNPHAGTLAVTLTGILTLGWAVMPLFFPTGDETLDPTRLVMLPLRPRPLIRALLVTSLVGLGPLTTLVLAAGAVIAVADGPAAAVVGVLAVVLVVLVCVALARAVATASVRLLTSRRGRDLAVLGGLFVAFGAQGVNIAARQLGSPDGLSVLEPLGEVLRWVPPASALGAVDDAGHGAYGRAAAGLALAVAALALLLWWWQRTLTALMTSPDSSTLQAVEKDSARRSGGAERGLARLLPGGRTGTVMLRTLRYAWRDPKSKMSWAMALGLGLLLPVVYAAQGNGSIYTSFSASALLGLQMYNQFGQDTSAFWMVASTIATPRDAFVELRARALTLMLVAVPYVTLVVVGAAAFIGPWSSFLEVYGLSLGLLGALVATGAMASALFPYSIPSDGNKNVAPGQAGIAWISLFGGFLTAAALTSPLLALTVWLHVAGLSGLLWVLLPAGAVYGLGVATLGLRLAAPRVAARLPEILAAVSKG</sequence>
<organism evidence="2 3">
    <name type="scientific">Streptomyces noursei</name>
    <name type="common">Streptomyces albulus</name>
    <dbReference type="NCBI Taxonomy" id="1971"/>
    <lineage>
        <taxon>Bacteria</taxon>
        <taxon>Bacillati</taxon>
        <taxon>Actinomycetota</taxon>
        <taxon>Actinomycetes</taxon>
        <taxon>Kitasatosporales</taxon>
        <taxon>Streptomycetaceae</taxon>
        <taxon>Streptomyces</taxon>
    </lineage>
</organism>
<feature type="transmembrane region" description="Helical" evidence="1">
    <location>
        <begin position="141"/>
        <end position="160"/>
    </location>
</feature>